<sequence>MSSFQKYIGEDPAGHRFYEIQNSRLNVTRGFDPPPNKPDSQPGIEWQSWLKGVRRFPPSDQELALNRMREQAQLAQNEATEKRAPHVATKDPPPQPNKPAAFPRHDDMESAPGVKKGE</sequence>
<evidence type="ECO:0000313" key="3">
    <source>
        <dbReference type="EMBL" id="KHJ86664.1"/>
    </source>
</evidence>
<dbReference type="PANTHER" id="PTHR32470">
    <property type="entry name" value="ADH DEHYDROGENASE [UBIQUINONE] 1 ALPHA SUBCOMPLEX ASSEMBLY FACTOR 2"/>
    <property type="match status" value="1"/>
</dbReference>
<feature type="region of interest" description="Disordered" evidence="2">
    <location>
        <begin position="70"/>
        <end position="118"/>
    </location>
</feature>
<evidence type="ECO:0000256" key="1">
    <source>
        <dbReference type="ARBA" id="ARBA00007355"/>
    </source>
</evidence>
<dbReference type="AlphaFoldDB" id="A0A0B1SP25"/>
<dbReference type="GO" id="GO:0032981">
    <property type="term" value="P:mitochondrial respiratory chain complex I assembly"/>
    <property type="evidence" value="ECO:0007669"/>
    <property type="project" value="TreeGrafter"/>
</dbReference>
<dbReference type="Pfam" id="PF05071">
    <property type="entry name" value="NDUFA12"/>
    <property type="match status" value="1"/>
</dbReference>
<organism evidence="3 4">
    <name type="scientific">Oesophagostomum dentatum</name>
    <name type="common">Nodular worm</name>
    <dbReference type="NCBI Taxonomy" id="61180"/>
    <lineage>
        <taxon>Eukaryota</taxon>
        <taxon>Metazoa</taxon>
        <taxon>Ecdysozoa</taxon>
        <taxon>Nematoda</taxon>
        <taxon>Chromadorea</taxon>
        <taxon>Rhabditida</taxon>
        <taxon>Rhabditina</taxon>
        <taxon>Rhabditomorpha</taxon>
        <taxon>Strongyloidea</taxon>
        <taxon>Strongylidae</taxon>
        <taxon>Oesophagostomum</taxon>
    </lineage>
</organism>
<reference evidence="3 4" key="1">
    <citation type="submission" date="2014-03" db="EMBL/GenBank/DDBJ databases">
        <title>Draft genome of the hookworm Oesophagostomum dentatum.</title>
        <authorList>
            <person name="Mitreva M."/>
        </authorList>
    </citation>
    <scope>NUCLEOTIDE SEQUENCE [LARGE SCALE GENOMIC DNA]</scope>
    <source>
        <strain evidence="3 4">OD-Hann</strain>
    </source>
</reference>
<name>A0A0B1SP25_OESDE</name>
<gene>
    <name evidence="3" type="ORF">OESDEN_13578</name>
</gene>
<proteinExistence type="inferred from homology"/>
<keyword evidence="4" id="KW-1185">Reference proteome</keyword>
<dbReference type="InterPro" id="IPR007763">
    <property type="entry name" value="NDUFA12"/>
</dbReference>
<dbReference type="PANTHER" id="PTHR32470:SF2">
    <property type="entry name" value="NADH DEHYDROGENASE [UBIQUINONE] 1 ALPHA SUBCOMPLEX ASSEMBLY FACTOR 2"/>
    <property type="match status" value="1"/>
</dbReference>
<protein>
    <recommendedName>
        <fullName evidence="5">NADH dehydrogenase [ubiquinone] 1 alpha subcomplex subunit 12</fullName>
    </recommendedName>
</protein>
<evidence type="ECO:0000256" key="2">
    <source>
        <dbReference type="SAM" id="MobiDB-lite"/>
    </source>
</evidence>
<evidence type="ECO:0000313" key="4">
    <source>
        <dbReference type="Proteomes" id="UP000053660"/>
    </source>
</evidence>
<dbReference type="InterPro" id="IPR052618">
    <property type="entry name" value="ComplexI_NDUFA12"/>
</dbReference>
<dbReference type="Proteomes" id="UP000053660">
    <property type="component" value="Unassembled WGS sequence"/>
</dbReference>
<comment type="similarity">
    <text evidence="1">Belongs to the complex I NDUFA12 subunit family.</text>
</comment>
<dbReference type="EMBL" id="KN559715">
    <property type="protein sequence ID" value="KHJ86664.1"/>
    <property type="molecule type" value="Genomic_DNA"/>
</dbReference>
<accession>A0A0B1SP25</accession>
<dbReference type="GO" id="GO:0005739">
    <property type="term" value="C:mitochondrion"/>
    <property type="evidence" value="ECO:0007669"/>
    <property type="project" value="TreeGrafter"/>
</dbReference>
<dbReference type="OrthoDB" id="10255576at2759"/>
<evidence type="ECO:0008006" key="5">
    <source>
        <dbReference type="Google" id="ProtNLM"/>
    </source>
</evidence>
<dbReference type="GO" id="GO:0045271">
    <property type="term" value="C:respiratory chain complex I"/>
    <property type="evidence" value="ECO:0007669"/>
    <property type="project" value="InterPro"/>
</dbReference>